<dbReference type="RefSeq" id="XP_007511049.1">
    <property type="nucleotide sequence ID" value="XM_007510987.1"/>
</dbReference>
<gene>
    <name evidence="5" type="ORF">Bathy09g04130</name>
</gene>
<accession>K8FIB3</accession>
<protein>
    <recommendedName>
        <fullName evidence="4">CMP/dCMP-type deaminase domain-containing protein</fullName>
    </recommendedName>
</protein>
<dbReference type="GeneID" id="19013919"/>
<dbReference type="eggNOG" id="KOG2771">
    <property type="taxonomic scope" value="Eukaryota"/>
</dbReference>
<dbReference type="AlphaFoldDB" id="K8FIB3"/>
<dbReference type="OrthoDB" id="3180714at2759"/>
<feature type="domain" description="CMP/dCMP-type deaminase" evidence="4">
    <location>
        <begin position="182"/>
        <end position="369"/>
    </location>
</feature>
<dbReference type="GO" id="GO:0052717">
    <property type="term" value="F:tRNA-specific adenosine-34 deaminase activity"/>
    <property type="evidence" value="ECO:0007669"/>
    <property type="project" value="TreeGrafter"/>
</dbReference>
<evidence type="ECO:0000256" key="1">
    <source>
        <dbReference type="ARBA" id="ARBA00022694"/>
    </source>
</evidence>
<name>K8FIB3_9CHLO</name>
<dbReference type="InterPro" id="IPR002125">
    <property type="entry name" value="CMP_dCMP_dom"/>
</dbReference>
<sequence>MFRNGGENDDDSDDDALSRRKPFFVAPSIPIPLSKRSAFCVRIPKKTCSLAVKQASSYEREILARRRRMIGGETGGGARENEDDDDDDDDFGVPPKHVRRVKSNPDDSESVFLFVSVSGEEEKRYARKVLEVTNTTKEDLLPCVVSNRQVLSRKELECANEWWPSVLLATTKGEVNSKEAKMDDEERTTATERARSLVLKVKEGERFCEIVNPKTGEVVACAKNGERDDERGGARRCLPMQHCAMIAIEKVARLDLQLYPDAHDNNNGKNDFGENEDLTSPEAKKRRKSVAAKVMAESIGIPDKPYLCTGYDIYMTHEPCLMCAMALTHSRIKRIFYIEKDRNDKGALSSQTRKRLHGVRTLNHHFSVWSFDEDDGPKIDE</sequence>
<dbReference type="Proteomes" id="UP000198341">
    <property type="component" value="Chromosome 9"/>
</dbReference>
<dbReference type="PANTHER" id="PTHR11079:SF156">
    <property type="entry name" value="INACTIVE TRNA-SPECIFIC ADENOSINE DEAMINASE-LIKE PROTEIN 3-RELATED"/>
    <property type="match status" value="1"/>
</dbReference>
<feature type="region of interest" description="Disordered" evidence="3">
    <location>
        <begin position="264"/>
        <end position="286"/>
    </location>
</feature>
<dbReference type="SUPFAM" id="SSF53927">
    <property type="entry name" value="Cytidine deaminase-like"/>
    <property type="match status" value="1"/>
</dbReference>
<dbReference type="KEGG" id="bpg:Bathy09g04130"/>
<feature type="region of interest" description="Disordered" evidence="3">
    <location>
        <begin position="69"/>
        <end position="104"/>
    </location>
</feature>
<reference evidence="5 6" key="1">
    <citation type="submission" date="2011-10" db="EMBL/GenBank/DDBJ databases">
        <authorList>
            <person name="Genoscope - CEA"/>
        </authorList>
    </citation>
    <scope>NUCLEOTIDE SEQUENCE [LARGE SCALE GENOMIC DNA]</scope>
    <source>
        <strain evidence="5 6">RCC 1105</strain>
    </source>
</reference>
<dbReference type="GO" id="GO:0008033">
    <property type="term" value="P:tRNA processing"/>
    <property type="evidence" value="ECO:0007669"/>
    <property type="project" value="UniProtKB-KW"/>
</dbReference>
<evidence type="ECO:0000259" key="4">
    <source>
        <dbReference type="PROSITE" id="PS51747"/>
    </source>
</evidence>
<evidence type="ECO:0000256" key="2">
    <source>
        <dbReference type="ARBA" id="ARBA00038160"/>
    </source>
</evidence>
<proteinExistence type="inferred from homology"/>
<evidence type="ECO:0000256" key="3">
    <source>
        <dbReference type="SAM" id="MobiDB-lite"/>
    </source>
</evidence>
<dbReference type="GO" id="GO:0005737">
    <property type="term" value="C:cytoplasm"/>
    <property type="evidence" value="ECO:0007669"/>
    <property type="project" value="TreeGrafter"/>
</dbReference>
<dbReference type="Gene3D" id="3.40.140.10">
    <property type="entry name" value="Cytidine Deaminase, domain 2"/>
    <property type="match status" value="1"/>
</dbReference>
<dbReference type="STRING" id="41875.K8FIB3"/>
<comment type="similarity">
    <text evidence="2">Belongs to the cytidine and deoxycytidylate deaminase family. ADAT3 subfamily.</text>
</comment>
<keyword evidence="6" id="KW-1185">Reference proteome</keyword>
<keyword evidence="1" id="KW-0819">tRNA processing</keyword>
<dbReference type="GO" id="GO:0005634">
    <property type="term" value="C:nucleus"/>
    <property type="evidence" value="ECO:0007669"/>
    <property type="project" value="TreeGrafter"/>
</dbReference>
<feature type="compositionally biased region" description="Acidic residues" evidence="3">
    <location>
        <begin position="81"/>
        <end position="91"/>
    </location>
</feature>
<evidence type="ECO:0000313" key="6">
    <source>
        <dbReference type="Proteomes" id="UP000198341"/>
    </source>
</evidence>
<evidence type="ECO:0000313" key="5">
    <source>
        <dbReference type="EMBL" id="CCO66609.1"/>
    </source>
</evidence>
<dbReference type="PANTHER" id="PTHR11079">
    <property type="entry name" value="CYTOSINE DEAMINASE FAMILY MEMBER"/>
    <property type="match status" value="1"/>
</dbReference>
<dbReference type="EMBL" id="FO082270">
    <property type="protein sequence ID" value="CCO66609.1"/>
    <property type="molecule type" value="Genomic_DNA"/>
</dbReference>
<organism evidence="5 6">
    <name type="scientific">Bathycoccus prasinos</name>
    <dbReference type="NCBI Taxonomy" id="41875"/>
    <lineage>
        <taxon>Eukaryota</taxon>
        <taxon>Viridiplantae</taxon>
        <taxon>Chlorophyta</taxon>
        <taxon>Mamiellophyceae</taxon>
        <taxon>Mamiellales</taxon>
        <taxon>Bathycoccaceae</taxon>
        <taxon>Bathycoccus</taxon>
    </lineage>
</organism>
<dbReference type="Pfam" id="PF00383">
    <property type="entry name" value="dCMP_cyt_deam_1"/>
    <property type="match status" value="1"/>
</dbReference>
<dbReference type="PROSITE" id="PS51747">
    <property type="entry name" value="CYT_DCMP_DEAMINASES_2"/>
    <property type="match status" value="1"/>
</dbReference>
<dbReference type="InterPro" id="IPR016193">
    <property type="entry name" value="Cytidine_deaminase-like"/>
</dbReference>